<dbReference type="InterPro" id="IPR013196">
    <property type="entry name" value="HTH_11"/>
</dbReference>
<accession>A0A4Y8M0R7</accession>
<dbReference type="OrthoDB" id="9793615at2"/>
<dbReference type="Gene3D" id="3.10.580.10">
    <property type="entry name" value="CBS-domain"/>
    <property type="match status" value="1"/>
</dbReference>
<dbReference type="AlphaFoldDB" id="A0A4Y8M0R7"/>
<dbReference type="Proteomes" id="UP000297900">
    <property type="component" value="Unassembled WGS sequence"/>
</dbReference>
<evidence type="ECO:0000256" key="1">
    <source>
        <dbReference type="ARBA" id="ARBA00022737"/>
    </source>
</evidence>
<dbReference type="InterPro" id="IPR046342">
    <property type="entry name" value="CBS_dom_sf"/>
</dbReference>
<dbReference type="InterPro" id="IPR051462">
    <property type="entry name" value="CBS_domain-containing"/>
</dbReference>
<dbReference type="Pfam" id="PF00571">
    <property type="entry name" value="CBS"/>
    <property type="match status" value="2"/>
</dbReference>
<dbReference type="SMART" id="SM00116">
    <property type="entry name" value="CBS"/>
    <property type="match status" value="2"/>
</dbReference>
<dbReference type="CDD" id="cd04617">
    <property type="entry name" value="CBS_pair_CcpN"/>
    <property type="match status" value="1"/>
</dbReference>
<gene>
    <name evidence="4" type="ORF">E2980_07000</name>
</gene>
<sequence length="215" mass="23379">MELTVRQLTIIELVKKHAPITGEQIAECLGISRPTIRSDLSVLVMLGYIDAKPKVGYFLGKVMTTEGRQSEKFMNLKVKDVMNRPVVIAESATVNDAVISLFVENTGFLTVTDEKGALTGMVSLKDLLKVTLGNPNAAAIPISMVMTRVPRLAFVSPEDSVLEAAKKMLDHQVGGMPVVQAHSQGERNRLEVVGRITKTNMTQSLVDLTSGFIAE</sequence>
<reference evidence="4 5" key="1">
    <citation type="submission" date="2019-03" db="EMBL/GenBank/DDBJ databases">
        <title>Cohnella endophytica sp. nov., a novel endophytic bacterium isolated from bark of Sonneratia apetala.</title>
        <authorList>
            <person name="Tuo L."/>
        </authorList>
    </citation>
    <scope>NUCLEOTIDE SEQUENCE [LARGE SCALE GENOMIC DNA]</scope>
    <source>
        <strain evidence="4 5">CCTCC AB 208254</strain>
    </source>
</reference>
<keyword evidence="2" id="KW-0129">CBS domain</keyword>
<feature type="domain" description="CBS" evidence="3">
    <location>
        <begin position="146"/>
        <end position="215"/>
    </location>
</feature>
<feature type="domain" description="CBS" evidence="3">
    <location>
        <begin position="81"/>
        <end position="138"/>
    </location>
</feature>
<organism evidence="4 5">
    <name type="scientific">Cohnella luojiensis</name>
    <dbReference type="NCBI Taxonomy" id="652876"/>
    <lineage>
        <taxon>Bacteria</taxon>
        <taxon>Bacillati</taxon>
        <taxon>Bacillota</taxon>
        <taxon>Bacilli</taxon>
        <taxon>Bacillales</taxon>
        <taxon>Paenibacillaceae</taxon>
        <taxon>Cohnella</taxon>
    </lineage>
</organism>
<evidence type="ECO:0000256" key="2">
    <source>
        <dbReference type="PROSITE-ProRule" id="PRU00703"/>
    </source>
</evidence>
<evidence type="ECO:0000313" key="5">
    <source>
        <dbReference type="Proteomes" id="UP000297900"/>
    </source>
</evidence>
<keyword evidence="5" id="KW-1185">Reference proteome</keyword>
<dbReference type="InterPro" id="IPR036388">
    <property type="entry name" value="WH-like_DNA-bd_sf"/>
</dbReference>
<dbReference type="InterPro" id="IPR000644">
    <property type="entry name" value="CBS_dom"/>
</dbReference>
<comment type="caution">
    <text evidence="4">The sequence shown here is derived from an EMBL/GenBank/DDBJ whole genome shotgun (WGS) entry which is preliminary data.</text>
</comment>
<name>A0A4Y8M0R7_9BACL</name>
<dbReference type="SUPFAM" id="SSF46785">
    <property type="entry name" value="Winged helix' DNA-binding domain"/>
    <property type="match status" value="1"/>
</dbReference>
<dbReference type="Gene3D" id="1.10.10.10">
    <property type="entry name" value="Winged helix-like DNA-binding domain superfamily/Winged helix DNA-binding domain"/>
    <property type="match status" value="1"/>
</dbReference>
<dbReference type="PANTHER" id="PTHR48108:SF32">
    <property type="entry name" value="TRANSCRIPTIONAL REPRESSOR CCPN"/>
    <property type="match status" value="1"/>
</dbReference>
<evidence type="ECO:0000259" key="3">
    <source>
        <dbReference type="PROSITE" id="PS51371"/>
    </source>
</evidence>
<dbReference type="InterPro" id="IPR036390">
    <property type="entry name" value="WH_DNA-bd_sf"/>
</dbReference>
<dbReference type="SUPFAM" id="SSF54631">
    <property type="entry name" value="CBS-domain pair"/>
    <property type="match status" value="1"/>
</dbReference>
<proteinExistence type="predicted"/>
<evidence type="ECO:0000313" key="4">
    <source>
        <dbReference type="EMBL" id="TFE28571.1"/>
    </source>
</evidence>
<dbReference type="EMBL" id="SOMN01000006">
    <property type="protein sequence ID" value="TFE28571.1"/>
    <property type="molecule type" value="Genomic_DNA"/>
</dbReference>
<dbReference type="Pfam" id="PF08279">
    <property type="entry name" value="HTH_11"/>
    <property type="match status" value="1"/>
</dbReference>
<dbReference type="RefSeq" id="WP_135151439.1">
    <property type="nucleotide sequence ID" value="NZ_SOMN01000006.1"/>
</dbReference>
<dbReference type="PROSITE" id="PS51371">
    <property type="entry name" value="CBS"/>
    <property type="match status" value="2"/>
</dbReference>
<dbReference type="PANTHER" id="PTHR48108">
    <property type="entry name" value="CBS DOMAIN-CONTAINING PROTEIN CBSX2, CHLOROPLASTIC"/>
    <property type="match status" value="1"/>
</dbReference>
<keyword evidence="1" id="KW-0677">Repeat</keyword>
<protein>
    <submittedName>
        <fullName evidence="4">CBS domain-containing protein</fullName>
    </submittedName>
</protein>